<sequence length="179" mass="20072">MIDGKFAATSSAFIVFGKENPVSKSGETVLRSNLNVLNPSHPHLYSFLVYVLVVKREVLETFYMICIYSLGPVLGGLYCGSCGTGKDVANSYKLLSVGYIYHVYMELAFEEDNKHRSREGLAKYASRQGLLSYLGQTLKLNEMTRGSRDVQLHSSILEYVYIQLPLTRGQIRTQLNSLT</sequence>
<keyword evidence="2" id="KW-1185">Reference proteome</keyword>
<name>A0A9D3V3C7_9ROSI</name>
<proteinExistence type="predicted"/>
<comment type="caution">
    <text evidence="1">The sequence shown here is derived from an EMBL/GenBank/DDBJ whole genome shotgun (WGS) entry which is preliminary data.</text>
</comment>
<reference evidence="1 2" key="1">
    <citation type="journal article" date="2021" name="Plant Biotechnol. J.">
        <title>Multi-omics assisted identification of the key and species-specific regulatory components of drought-tolerant mechanisms in Gossypium stocksii.</title>
        <authorList>
            <person name="Yu D."/>
            <person name="Ke L."/>
            <person name="Zhang D."/>
            <person name="Wu Y."/>
            <person name="Sun Y."/>
            <person name="Mei J."/>
            <person name="Sun J."/>
            <person name="Sun Y."/>
        </authorList>
    </citation>
    <scope>NUCLEOTIDE SEQUENCE [LARGE SCALE GENOMIC DNA]</scope>
    <source>
        <strain evidence="2">cv. E1</strain>
        <tissue evidence="1">Leaf</tissue>
    </source>
</reference>
<protein>
    <submittedName>
        <fullName evidence="1">Uncharacterized protein</fullName>
    </submittedName>
</protein>
<dbReference type="EMBL" id="JAIQCV010000009">
    <property type="protein sequence ID" value="KAH1067241.1"/>
    <property type="molecule type" value="Genomic_DNA"/>
</dbReference>
<dbReference type="Proteomes" id="UP000828251">
    <property type="component" value="Unassembled WGS sequence"/>
</dbReference>
<dbReference type="AlphaFoldDB" id="A0A9D3V3C7"/>
<evidence type="ECO:0000313" key="2">
    <source>
        <dbReference type="Proteomes" id="UP000828251"/>
    </source>
</evidence>
<gene>
    <name evidence="1" type="ORF">J1N35_032228</name>
</gene>
<evidence type="ECO:0000313" key="1">
    <source>
        <dbReference type="EMBL" id="KAH1067241.1"/>
    </source>
</evidence>
<organism evidence="1 2">
    <name type="scientific">Gossypium stocksii</name>
    <dbReference type="NCBI Taxonomy" id="47602"/>
    <lineage>
        <taxon>Eukaryota</taxon>
        <taxon>Viridiplantae</taxon>
        <taxon>Streptophyta</taxon>
        <taxon>Embryophyta</taxon>
        <taxon>Tracheophyta</taxon>
        <taxon>Spermatophyta</taxon>
        <taxon>Magnoliopsida</taxon>
        <taxon>eudicotyledons</taxon>
        <taxon>Gunneridae</taxon>
        <taxon>Pentapetalae</taxon>
        <taxon>rosids</taxon>
        <taxon>malvids</taxon>
        <taxon>Malvales</taxon>
        <taxon>Malvaceae</taxon>
        <taxon>Malvoideae</taxon>
        <taxon>Gossypium</taxon>
    </lineage>
</organism>
<accession>A0A9D3V3C7</accession>